<dbReference type="OrthoDB" id="61481at2"/>
<sequence>MKHWLVDLELLLTNKNDVIRVVVAATRGSAPREAGASMLVYRHGTSGTLGGGHLEFKAIELARDLLDQSGKLSHCQRFSLGAALGQCCGGIVDLWWERFTAADLEFISAANIQMQQANQVVLATLVEDKNISQRTLFVSGVQHSVPEFTELSSYAESLMRAAPDSLRTRLMHRDGGKVLLERLDREHTPLWIFGAGHVGQAIVGLLSSLPFDITWVDSRAGAFPTSAHNGVTTLESEIPAAEVRYAPEDAWFLVLTHDHDLDYTICQAILTHETRGFIGLIGSRTKAARFDHRLTRQGFQAERITCPIGIAGISGKEPATIAVAVVAQLLQEREARQLAGHSTSSSLQLAMDSQRS</sequence>
<dbReference type="RefSeq" id="WP_124704073.1">
    <property type="nucleotide sequence ID" value="NZ_BGOW01000007.1"/>
</dbReference>
<dbReference type="NCBIfam" id="TIGR02964">
    <property type="entry name" value="xanthine_xdhC"/>
    <property type="match status" value="1"/>
</dbReference>
<dbReference type="InterPro" id="IPR003777">
    <property type="entry name" value="XdhC_CoxI"/>
</dbReference>
<dbReference type="InterPro" id="IPR014308">
    <property type="entry name" value="Xanthine_DH_XdhC"/>
</dbReference>
<evidence type="ECO:0000313" key="4">
    <source>
        <dbReference type="Proteomes" id="UP000286806"/>
    </source>
</evidence>
<dbReference type="Pfam" id="PF02625">
    <property type="entry name" value="XdhC_CoxI"/>
    <property type="match status" value="1"/>
</dbReference>
<evidence type="ECO:0000259" key="2">
    <source>
        <dbReference type="Pfam" id="PF13478"/>
    </source>
</evidence>
<name>A0A401JCE6_9PROT</name>
<protein>
    <submittedName>
        <fullName evidence="3">XdhC protein</fullName>
    </submittedName>
</protein>
<evidence type="ECO:0000313" key="3">
    <source>
        <dbReference type="EMBL" id="GBL45244.1"/>
    </source>
</evidence>
<dbReference type="EMBL" id="BGOW01000007">
    <property type="protein sequence ID" value="GBL45244.1"/>
    <property type="molecule type" value="Genomic_DNA"/>
</dbReference>
<feature type="domain" description="XdhC- CoxI" evidence="1">
    <location>
        <begin position="14"/>
        <end position="70"/>
    </location>
</feature>
<comment type="caution">
    <text evidence="3">The sequence shown here is derived from an EMBL/GenBank/DDBJ whole genome shotgun (WGS) entry which is preliminary data.</text>
</comment>
<feature type="domain" description="XdhC Rossmann" evidence="2">
    <location>
        <begin position="190"/>
        <end position="329"/>
    </location>
</feature>
<dbReference type="InterPro" id="IPR027051">
    <property type="entry name" value="XdhC_Rossmann_dom"/>
</dbReference>
<keyword evidence="4" id="KW-1185">Reference proteome</keyword>
<gene>
    <name evidence="3" type="ORF">SFMTTN_1051</name>
</gene>
<reference evidence="3 4" key="1">
    <citation type="journal article" date="2019" name="Front. Microbiol.">
        <title>Genomes of Neutrophilic Sulfur-Oxidizing Chemolithoautotrophs Representing 9 Proteobacterial Species From 8 Genera.</title>
        <authorList>
            <person name="Watanabe T."/>
            <person name="Kojima H."/>
            <person name="Umezawa K."/>
            <person name="Hori C."/>
            <person name="Takasuka T.E."/>
            <person name="Kato Y."/>
            <person name="Fukui M."/>
        </authorList>
    </citation>
    <scope>NUCLEOTIDE SEQUENCE [LARGE SCALE GENOMIC DNA]</scope>
    <source>
        <strain evidence="3 4">TTN</strain>
    </source>
</reference>
<dbReference type="Gene3D" id="3.40.50.720">
    <property type="entry name" value="NAD(P)-binding Rossmann-like Domain"/>
    <property type="match status" value="1"/>
</dbReference>
<dbReference type="PANTHER" id="PTHR30388">
    <property type="entry name" value="ALDEHYDE OXIDOREDUCTASE MOLYBDENUM COFACTOR ASSEMBLY PROTEIN"/>
    <property type="match status" value="1"/>
</dbReference>
<dbReference type="AlphaFoldDB" id="A0A401JCE6"/>
<accession>A0A401JCE6</accession>
<dbReference type="Pfam" id="PF13478">
    <property type="entry name" value="XdhC_C"/>
    <property type="match status" value="1"/>
</dbReference>
<organism evidence="3 4">
    <name type="scientific">Sulfuriferula multivorans</name>
    <dbReference type="NCBI Taxonomy" id="1559896"/>
    <lineage>
        <taxon>Bacteria</taxon>
        <taxon>Pseudomonadati</taxon>
        <taxon>Pseudomonadota</taxon>
        <taxon>Betaproteobacteria</taxon>
        <taxon>Nitrosomonadales</taxon>
        <taxon>Sulfuricellaceae</taxon>
        <taxon>Sulfuriferula</taxon>
    </lineage>
</organism>
<evidence type="ECO:0000259" key="1">
    <source>
        <dbReference type="Pfam" id="PF02625"/>
    </source>
</evidence>
<dbReference type="PANTHER" id="PTHR30388:SF6">
    <property type="entry name" value="XANTHINE DEHYDROGENASE SUBUNIT A-RELATED"/>
    <property type="match status" value="1"/>
</dbReference>
<dbReference type="Proteomes" id="UP000286806">
    <property type="component" value="Unassembled WGS sequence"/>
</dbReference>
<dbReference type="InterPro" id="IPR052698">
    <property type="entry name" value="MoCofactor_Util/Proc"/>
</dbReference>
<proteinExistence type="predicted"/>